<comment type="caution">
    <text evidence="5">The sequence shown here is derived from an EMBL/GenBank/DDBJ whole genome shotgun (WGS) entry which is preliminary data.</text>
</comment>
<evidence type="ECO:0000313" key="6">
    <source>
        <dbReference type="Proteomes" id="UP001180020"/>
    </source>
</evidence>
<evidence type="ECO:0000256" key="3">
    <source>
        <dbReference type="ARBA" id="ARBA00022989"/>
    </source>
</evidence>
<dbReference type="PANTHER" id="PTHR23515">
    <property type="entry name" value="HIGH-AFFINITY NITRATE TRANSPORTER 2.3"/>
    <property type="match status" value="1"/>
</dbReference>
<keyword evidence="2" id="KW-0812">Transmembrane</keyword>
<dbReference type="AlphaFoldDB" id="A0AAV9CA52"/>
<proteinExistence type="predicted"/>
<dbReference type="GO" id="GO:0016020">
    <property type="term" value="C:membrane"/>
    <property type="evidence" value="ECO:0007669"/>
    <property type="project" value="UniProtKB-SubCell"/>
</dbReference>
<reference evidence="5" key="1">
    <citation type="journal article" date="2023" name="Nat. Commun.">
        <title>Diploid and tetraploid genomes of Acorus and the evolution of monocots.</title>
        <authorList>
            <person name="Ma L."/>
            <person name="Liu K.W."/>
            <person name="Li Z."/>
            <person name="Hsiao Y.Y."/>
            <person name="Qi Y."/>
            <person name="Fu T."/>
            <person name="Tang G.D."/>
            <person name="Zhang D."/>
            <person name="Sun W.H."/>
            <person name="Liu D.K."/>
            <person name="Li Y."/>
            <person name="Chen G.Z."/>
            <person name="Liu X.D."/>
            <person name="Liao X.Y."/>
            <person name="Jiang Y.T."/>
            <person name="Yu X."/>
            <person name="Hao Y."/>
            <person name="Huang J."/>
            <person name="Zhao X.W."/>
            <person name="Ke S."/>
            <person name="Chen Y.Y."/>
            <person name="Wu W.L."/>
            <person name="Hsu J.L."/>
            <person name="Lin Y.F."/>
            <person name="Huang M.D."/>
            <person name="Li C.Y."/>
            <person name="Huang L."/>
            <person name="Wang Z.W."/>
            <person name="Zhao X."/>
            <person name="Zhong W.Y."/>
            <person name="Peng D.H."/>
            <person name="Ahmad S."/>
            <person name="Lan S."/>
            <person name="Zhang J.S."/>
            <person name="Tsai W.C."/>
            <person name="Van de Peer Y."/>
            <person name="Liu Z.J."/>
        </authorList>
    </citation>
    <scope>NUCLEOTIDE SEQUENCE</scope>
    <source>
        <strain evidence="5">CP</strain>
    </source>
</reference>
<sequence length="156" mass="16745">MDFDGKATELRPFSLAATLTCSPSTFYGSPSLPASSPPSPLPLLPLIHDSVSLTDSHLSLSAVVLARLLIGPSYDLLGPRVPLDPPFVFDLSAVGSPEAFIVIRFFNGFSLAGFMSNQHWMSSLLLSNVVEFANGVSHAGPHPGFQFRQFSSDFYA</sequence>
<evidence type="ECO:0000313" key="5">
    <source>
        <dbReference type="EMBL" id="KAK1285632.1"/>
    </source>
</evidence>
<name>A0AAV9CA52_ACOCL</name>
<keyword evidence="3" id="KW-1133">Transmembrane helix</keyword>
<reference evidence="5" key="2">
    <citation type="submission" date="2023-06" db="EMBL/GenBank/DDBJ databases">
        <authorList>
            <person name="Ma L."/>
            <person name="Liu K.-W."/>
            <person name="Li Z."/>
            <person name="Hsiao Y.-Y."/>
            <person name="Qi Y."/>
            <person name="Fu T."/>
            <person name="Tang G."/>
            <person name="Zhang D."/>
            <person name="Sun W.-H."/>
            <person name="Liu D.-K."/>
            <person name="Li Y."/>
            <person name="Chen G.-Z."/>
            <person name="Liu X.-D."/>
            <person name="Liao X.-Y."/>
            <person name="Jiang Y.-T."/>
            <person name="Yu X."/>
            <person name="Hao Y."/>
            <person name="Huang J."/>
            <person name="Zhao X.-W."/>
            <person name="Ke S."/>
            <person name="Chen Y.-Y."/>
            <person name="Wu W.-L."/>
            <person name="Hsu J.-L."/>
            <person name="Lin Y.-F."/>
            <person name="Huang M.-D."/>
            <person name="Li C.-Y."/>
            <person name="Huang L."/>
            <person name="Wang Z.-W."/>
            <person name="Zhao X."/>
            <person name="Zhong W.-Y."/>
            <person name="Peng D.-H."/>
            <person name="Ahmad S."/>
            <person name="Lan S."/>
            <person name="Zhang J.-S."/>
            <person name="Tsai W.-C."/>
            <person name="Van De Peer Y."/>
            <person name="Liu Z.-J."/>
        </authorList>
    </citation>
    <scope>NUCLEOTIDE SEQUENCE</scope>
    <source>
        <strain evidence="5">CP</strain>
        <tissue evidence="5">Leaves</tissue>
    </source>
</reference>
<dbReference type="EMBL" id="JAUJYO010000020">
    <property type="protein sequence ID" value="KAK1285632.1"/>
    <property type="molecule type" value="Genomic_DNA"/>
</dbReference>
<evidence type="ECO:0000256" key="2">
    <source>
        <dbReference type="ARBA" id="ARBA00022692"/>
    </source>
</evidence>
<protein>
    <submittedName>
        <fullName evidence="5">High affinity nitrate transporter 2.7</fullName>
    </submittedName>
</protein>
<keyword evidence="4" id="KW-0472">Membrane</keyword>
<evidence type="ECO:0000256" key="4">
    <source>
        <dbReference type="ARBA" id="ARBA00023136"/>
    </source>
</evidence>
<dbReference type="GO" id="GO:0015112">
    <property type="term" value="F:nitrate transmembrane transporter activity"/>
    <property type="evidence" value="ECO:0007669"/>
    <property type="project" value="InterPro"/>
</dbReference>
<dbReference type="Proteomes" id="UP001180020">
    <property type="component" value="Unassembled WGS sequence"/>
</dbReference>
<comment type="subcellular location">
    <subcellularLocation>
        <location evidence="1">Membrane</location>
        <topology evidence="1">Multi-pass membrane protein</topology>
    </subcellularLocation>
</comment>
<keyword evidence="6" id="KW-1185">Reference proteome</keyword>
<evidence type="ECO:0000256" key="1">
    <source>
        <dbReference type="ARBA" id="ARBA00004141"/>
    </source>
</evidence>
<accession>A0AAV9CA52</accession>
<dbReference type="InterPro" id="IPR044772">
    <property type="entry name" value="NO3_transporter"/>
</dbReference>
<organism evidence="5 6">
    <name type="scientific">Acorus calamus</name>
    <name type="common">Sweet flag</name>
    <dbReference type="NCBI Taxonomy" id="4465"/>
    <lineage>
        <taxon>Eukaryota</taxon>
        <taxon>Viridiplantae</taxon>
        <taxon>Streptophyta</taxon>
        <taxon>Embryophyta</taxon>
        <taxon>Tracheophyta</taxon>
        <taxon>Spermatophyta</taxon>
        <taxon>Magnoliopsida</taxon>
        <taxon>Liliopsida</taxon>
        <taxon>Acoraceae</taxon>
        <taxon>Acorus</taxon>
    </lineage>
</organism>
<gene>
    <name evidence="5" type="primary">NRT2.7</name>
    <name evidence="5" type="ORF">QJS10_CPB20g01924</name>
</gene>